<dbReference type="Pfam" id="PF01844">
    <property type="entry name" value="HNH"/>
    <property type="match status" value="1"/>
</dbReference>
<protein>
    <submittedName>
        <fullName evidence="2">HNH endonuclease</fullName>
    </submittedName>
</protein>
<dbReference type="Gene3D" id="1.10.30.50">
    <property type="match status" value="1"/>
</dbReference>
<reference evidence="2 3" key="1">
    <citation type="submission" date="2024-09" db="EMBL/GenBank/DDBJ databases">
        <title>The Natural Products Discovery Center: Release of the First 8490 Sequenced Strains for Exploring Actinobacteria Biosynthetic Diversity.</title>
        <authorList>
            <person name="Kalkreuter E."/>
            <person name="Kautsar S.A."/>
            <person name="Yang D."/>
            <person name="Bader C.D."/>
            <person name="Teijaro C.N."/>
            <person name="Fluegel L."/>
            <person name="Davis C.M."/>
            <person name="Simpson J.R."/>
            <person name="Lauterbach L."/>
            <person name="Steele A.D."/>
            <person name="Gui C."/>
            <person name="Meng S."/>
            <person name="Li G."/>
            <person name="Viehrig K."/>
            <person name="Ye F."/>
            <person name="Su P."/>
            <person name="Kiefer A.F."/>
            <person name="Nichols A."/>
            <person name="Cepeda A.J."/>
            <person name="Yan W."/>
            <person name="Fan B."/>
            <person name="Jiang Y."/>
            <person name="Adhikari A."/>
            <person name="Zheng C.-J."/>
            <person name="Schuster L."/>
            <person name="Cowan T.M."/>
            <person name="Smanski M.J."/>
            <person name="Chevrette M.G."/>
            <person name="De Carvalho L.P.S."/>
            <person name="Shen B."/>
        </authorList>
    </citation>
    <scope>NUCLEOTIDE SEQUENCE [LARGE SCALE GENOMIC DNA]</scope>
    <source>
        <strain evidence="2 3">NPDC056472</strain>
    </source>
</reference>
<dbReference type="InterPro" id="IPR002711">
    <property type="entry name" value="HNH"/>
</dbReference>
<feature type="domain" description="HNH" evidence="1">
    <location>
        <begin position="112"/>
        <end position="143"/>
    </location>
</feature>
<dbReference type="CDD" id="cd00085">
    <property type="entry name" value="HNHc"/>
    <property type="match status" value="1"/>
</dbReference>
<keyword evidence="2" id="KW-0540">Nuclease</keyword>
<keyword evidence="2" id="KW-0378">Hydrolase</keyword>
<dbReference type="GO" id="GO:0004519">
    <property type="term" value="F:endonuclease activity"/>
    <property type="evidence" value="ECO:0007669"/>
    <property type="project" value="UniProtKB-KW"/>
</dbReference>
<proteinExistence type="predicted"/>
<name>A0ABW6J5J8_STRWE</name>
<evidence type="ECO:0000313" key="2">
    <source>
        <dbReference type="EMBL" id="MFE5985159.1"/>
    </source>
</evidence>
<keyword evidence="2" id="KW-0255">Endonuclease</keyword>
<accession>A0ABW6J5J8</accession>
<dbReference type="RefSeq" id="WP_386254243.1">
    <property type="nucleotide sequence ID" value="NZ_JBHTRV010000044.1"/>
</dbReference>
<sequence>MNERPPSAEQQTGPSRAVRHHVVEVAGGSPGRWEFEVLDEARWEGLAEEERAVERHRAVKRRQNRRRARRLRENGPRERYTVGQVGDRDAWRCAICRGPVERGFRAPHPCAPSVHHVVEVVAGGTDTLDNVALAHLFCNSDSHTWGPRTPEAALRRLADRVRYGKHGPGRRDRSPDAEAVALADAILEGLEGG</sequence>
<dbReference type="Proteomes" id="UP001600424">
    <property type="component" value="Unassembled WGS sequence"/>
</dbReference>
<dbReference type="InterPro" id="IPR003615">
    <property type="entry name" value="HNH_nuc"/>
</dbReference>
<dbReference type="EMBL" id="JBHTRV010000044">
    <property type="protein sequence ID" value="MFE5985159.1"/>
    <property type="molecule type" value="Genomic_DNA"/>
</dbReference>
<gene>
    <name evidence="2" type="ORF">ACFQ63_36355</name>
</gene>
<organism evidence="2 3">
    <name type="scientific">Streptomyces wedmorensis</name>
    <dbReference type="NCBI Taxonomy" id="43759"/>
    <lineage>
        <taxon>Bacteria</taxon>
        <taxon>Bacillati</taxon>
        <taxon>Actinomycetota</taxon>
        <taxon>Actinomycetes</taxon>
        <taxon>Kitasatosporales</taxon>
        <taxon>Streptomycetaceae</taxon>
        <taxon>Streptomyces</taxon>
    </lineage>
</organism>
<keyword evidence="3" id="KW-1185">Reference proteome</keyword>
<comment type="caution">
    <text evidence="2">The sequence shown here is derived from an EMBL/GenBank/DDBJ whole genome shotgun (WGS) entry which is preliminary data.</text>
</comment>
<evidence type="ECO:0000313" key="3">
    <source>
        <dbReference type="Proteomes" id="UP001600424"/>
    </source>
</evidence>
<evidence type="ECO:0000259" key="1">
    <source>
        <dbReference type="Pfam" id="PF01844"/>
    </source>
</evidence>